<dbReference type="FunFam" id="3.40.250.10:FF:000016">
    <property type="entry name" value="Dual specificity phosphatase 16 (Predicted)"/>
    <property type="match status" value="1"/>
</dbReference>
<dbReference type="Pfam" id="PF00581">
    <property type="entry name" value="Rhodanese"/>
    <property type="match status" value="1"/>
</dbReference>
<gene>
    <name evidence="2" type="ORF">scyTo_0014833</name>
</gene>
<dbReference type="PROSITE" id="PS50206">
    <property type="entry name" value="RHODANESE_3"/>
    <property type="match status" value="1"/>
</dbReference>
<proteinExistence type="predicted"/>
<comment type="caution">
    <text evidence="2">The sequence shown here is derived from an EMBL/GenBank/DDBJ whole genome shotgun (WGS) entry which is preliminary data.</text>
</comment>
<dbReference type="InterPro" id="IPR036873">
    <property type="entry name" value="Rhodanese-like_dom_sf"/>
</dbReference>
<dbReference type="InterPro" id="IPR001763">
    <property type="entry name" value="Rhodanese-like_dom"/>
</dbReference>
<dbReference type="EMBL" id="BFAA01008115">
    <property type="protein sequence ID" value="GCB64938.1"/>
    <property type="molecule type" value="Genomic_DNA"/>
</dbReference>
<sequence length="121" mass="13568">MANEKARMVTAEKLVGLLENGMERVLVIDSRSFVEYNAAHILDAVNINCSKLMKRRLQQDKVQIIELIQHSAKQKITLDGGQEVVVYDQCTQDVNAISSDCFLSVLLSKLEKSFNTVSLLI</sequence>
<protein>
    <recommendedName>
        <fullName evidence="1">Rhodanese domain-containing protein</fullName>
    </recommendedName>
</protein>
<dbReference type="Gene3D" id="3.40.250.10">
    <property type="entry name" value="Rhodanese-like domain"/>
    <property type="match status" value="1"/>
</dbReference>
<organism evidence="2 3">
    <name type="scientific">Scyliorhinus torazame</name>
    <name type="common">Cloudy catshark</name>
    <name type="synonym">Catulus torazame</name>
    <dbReference type="NCBI Taxonomy" id="75743"/>
    <lineage>
        <taxon>Eukaryota</taxon>
        <taxon>Metazoa</taxon>
        <taxon>Chordata</taxon>
        <taxon>Craniata</taxon>
        <taxon>Vertebrata</taxon>
        <taxon>Chondrichthyes</taxon>
        <taxon>Elasmobranchii</taxon>
        <taxon>Galeomorphii</taxon>
        <taxon>Galeoidea</taxon>
        <taxon>Carcharhiniformes</taxon>
        <taxon>Scyliorhinidae</taxon>
        <taxon>Scyliorhinus</taxon>
    </lineage>
</organism>
<reference evidence="2 3" key="1">
    <citation type="journal article" date="2018" name="Nat. Ecol. Evol.">
        <title>Shark genomes provide insights into elasmobranch evolution and the origin of vertebrates.</title>
        <authorList>
            <person name="Hara Y"/>
            <person name="Yamaguchi K"/>
            <person name="Onimaru K"/>
            <person name="Kadota M"/>
            <person name="Koyanagi M"/>
            <person name="Keeley SD"/>
            <person name="Tatsumi K"/>
            <person name="Tanaka K"/>
            <person name="Motone F"/>
            <person name="Kageyama Y"/>
            <person name="Nozu R"/>
            <person name="Adachi N"/>
            <person name="Nishimura O"/>
            <person name="Nakagawa R"/>
            <person name="Tanegashima C"/>
            <person name="Kiyatake I"/>
            <person name="Matsumoto R"/>
            <person name="Murakumo K"/>
            <person name="Nishida K"/>
            <person name="Terakita A"/>
            <person name="Kuratani S"/>
            <person name="Sato K"/>
            <person name="Hyodo S Kuraku.S."/>
        </authorList>
    </citation>
    <scope>NUCLEOTIDE SEQUENCE [LARGE SCALE GENOMIC DNA]</scope>
</reference>
<dbReference type="OrthoDB" id="165342at2759"/>
<feature type="domain" description="Rhodanese" evidence="1">
    <location>
        <begin position="21"/>
        <end position="89"/>
    </location>
</feature>
<keyword evidence="3" id="KW-1185">Reference proteome</keyword>
<name>A0A401NVN1_SCYTO</name>
<evidence type="ECO:0000259" key="1">
    <source>
        <dbReference type="PROSITE" id="PS50206"/>
    </source>
</evidence>
<accession>A0A401NVN1</accession>
<dbReference type="Proteomes" id="UP000288216">
    <property type="component" value="Unassembled WGS sequence"/>
</dbReference>
<dbReference type="CDD" id="cd01446">
    <property type="entry name" value="DSP_MapKP"/>
    <property type="match status" value="1"/>
</dbReference>
<dbReference type="OMA" id="SFVEYNT"/>
<evidence type="ECO:0000313" key="2">
    <source>
        <dbReference type="EMBL" id="GCB64938.1"/>
    </source>
</evidence>
<feature type="non-terminal residue" evidence="2">
    <location>
        <position position="121"/>
    </location>
</feature>
<dbReference type="AlphaFoldDB" id="A0A401NVN1"/>
<evidence type="ECO:0000313" key="3">
    <source>
        <dbReference type="Proteomes" id="UP000288216"/>
    </source>
</evidence>
<dbReference type="STRING" id="75743.A0A401NVN1"/>
<dbReference type="SUPFAM" id="SSF52821">
    <property type="entry name" value="Rhodanese/Cell cycle control phosphatase"/>
    <property type="match status" value="1"/>
</dbReference>